<feature type="region of interest" description="Disordered" evidence="2">
    <location>
        <begin position="68"/>
        <end position="90"/>
    </location>
</feature>
<evidence type="ECO:0008006" key="5">
    <source>
        <dbReference type="Google" id="ProtNLM"/>
    </source>
</evidence>
<accession>A0ABS2FW76</accession>
<dbReference type="EMBL" id="JACSNX010000018">
    <property type="protein sequence ID" value="MBM6851887.1"/>
    <property type="molecule type" value="Genomic_DNA"/>
</dbReference>
<dbReference type="RefSeq" id="WP_204804935.1">
    <property type="nucleotide sequence ID" value="NZ_JACSNX010000018.1"/>
</dbReference>
<reference evidence="3 4" key="1">
    <citation type="journal article" date="2021" name="Sci. Rep.">
        <title>The distribution of antibiotic resistance genes in chicken gut microbiota commensals.</title>
        <authorList>
            <person name="Juricova H."/>
            <person name="Matiasovicova J."/>
            <person name="Kubasova T."/>
            <person name="Cejkova D."/>
            <person name="Rychlik I."/>
        </authorList>
    </citation>
    <scope>NUCLEOTIDE SEQUENCE [LARGE SCALE GENOMIC DNA]</scope>
    <source>
        <strain evidence="3 4">An411</strain>
    </source>
</reference>
<organism evidence="3 4">
    <name type="scientific">Oscillibacter valericigenes</name>
    <dbReference type="NCBI Taxonomy" id="351091"/>
    <lineage>
        <taxon>Bacteria</taxon>
        <taxon>Bacillati</taxon>
        <taxon>Bacillota</taxon>
        <taxon>Clostridia</taxon>
        <taxon>Eubacteriales</taxon>
        <taxon>Oscillospiraceae</taxon>
        <taxon>Oscillibacter</taxon>
    </lineage>
</organism>
<comment type="caution">
    <text evidence="3">The sequence shown here is derived from an EMBL/GenBank/DDBJ whole genome shotgun (WGS) entry which is preliminary data.</text>
</comment>
<gene>
    <name evidence="3" type="ORF">H9X91_10620</name>
</gene>
<name>A0ABS2FW76_9FIRM</name>
<sequence length="128" mass="14456">MGLPWYLKPDLFLHADMLDQLDELNSSASSSHADVLRQDKEIERLKTRITELEDQLLALEKILSQHGILPPMPEEPEDPEASNLPPDTPAIFPARTEEVIACPRCGRRQKGNRNACYACGLPFQYEAE</sequence>
<dbReference type="Proteomes" id="UP000719500">
    <property type="component" value="Unassembled WGS sequence"/>
</dbReference>
<evidence type="ECO:0000313" key="4">
    <source>
        <dbReference type="Proteomes" id="UP000719500"/>
    </source>
</evidence>
<protein>
    <recommendedName>
        <fullName evidence="5">Zinc ribbon domain-containing protein</fullName>
    </recommendedName>
</protein>
<evidence type="ECO:0000256" key="2">
    <source>
        <dbReference type="SAM" id="MobiDB-lite"/>
    </source>
</evidence>
<keyword evidence="1" id="KW-0175">Coiled coil</keyword>
<evidence type="ECO:0000256" key="1">
    <source>
        <dbReference type="SAM" id="Coils"/>
    </source>
</evidence>
<proteinExistence type="predicted"/>
<keyword evidence="4" id="KW-1185">Reference proteome</keyword>
<evidence type="ECO:0000313" key="3">
    <source>
        <dbReference type="EMBL" id="MBM6851887.1"/>
    </source>
</evidence>
<feature type="coiled-coil region" evidence="1">
    <location>
        <begin position="35"/>
        <end position="62"/>
    </location>
</feature>